<organism evidence="3 4">
    <name type="scientific">Brachybacterium tyrofermentans</name>
    <dbReference type="NCBI Taxonomy" id="47848"/>
    <lineage>
        <taxon>Bacteria</taxon>
        <taxon>Bacillati</taxon>
        <taxon>Actinomycetota</taxon>
        <taxon>Actinomycetes</taxon>
        <taxon>Micrococcales</taxon>
        <taxon>Dermabacteraceae</taxon>
        <taxon>Brachybacterium</taxon>
    </lineage>
</organism>
<evidence type="ECO:0000313" key="3">
    <source>
        <dbReference type="EMBL" id="MFC5299315.1"/>
    </source>
</evidence>
<reference evidence="4" key="1">
    <citation type="journal article" date="2019" name="Int. J. Syst. Evol. Microbiol.">
        <title>The Global Catalogue of Microorganisms (GCM) 10K type strain sequencing project: providing services to taxonomists for standard genome sequencing and annotation.</title>
        <authorList>
            <consortium name="The Broad Institute Genomics Platform"/>
            <consortium name="The Broad Institute Genome Sequencing Center for Infectious Disease"/>
            <person name="Wu L."/>
            <person name="Ma J."/>
        </authorList>
    </citation>
    <scope>NUCLEOTIDE SEQUENCE [LARGE SCALE GENOMIC DNA]</scope>
    <source>
        <strain evidence="4">CGMCC 1.16455</strain>
    </source>
</reference>
<evidence type="ECO:0000256" key="1">
    <source>
        <dbReference type="SAM" id="MobiDB-lite"/>
    </source>
</evidence>
<name>A0ABW0FNC1_9MICO</name>
<evidence type="ECO:0000259" key="2">
    <source>
        <dbReference type="Pfam" id="PF11350"/>
    </source>
</evidence>
<sequence length="292" mass="30007">MSPPPSPRSSLVLTRRGRLLRTGLALLITLMVVIALVAGARALAGGRSDETVGTLSAASDAGSGSGSDAAADAGSDAGSGSAPDVGTAETATSATAQPTADENTSEAAPEIVRSGTVGAGTWTTPDLVDGSDPGTLPVHTYAVRVEAGIGIDADDAAQEIARILDDERGWRATEEVAFEHVADPASAEFTISIASPPTADELCLPARTNGLWSCRVGEDVVLNSDRWLHRTPTYSDTTEYRAYMVNHEIGHFLGHGHSTCGGDGLTAPVMLQQSIDLGGCRPNAWPTSEGMA</sequence>
<comment type="caution">
    <text evidence="3">The sequence shown here is derived from an EMBL/GenBank/DDBJ whole genome shotgun (WGS) entry which is preliminary data.</text>
</comment>
<keyword evidence="4" id="KW-1185">Reference proteome</keyword>
<dbReference type="Gene3D" id="3.40.390.10">
    <property type="entry name" value="Collagenase (Catalytic Domain)"/>
    <property type="match status" value="1"/>
</dbReference>
<feature type="compositionally biased region" description="Polar residues" evidence="1">
    <location>
        <begin position="89"/>
        <end position="106"/>
    </location>
</feature>
<dbReference type="EMBL" id="JBHSLN010000087">
    <property type="protein sequence ID" value="MFC5299315.1"/>
    <property type="molecule type" value="Genomic_DNA"/>
</dbReference>
<protein>
    <submittedName>
        <fullName evidence="3">DUF3152 domain-containing protein</fullName>
    </submittedName>
</protein>
<evidence type="ECO:0000313" key="4">
    <source>
        <dbReference type="Proteomes" id="UP001595937"/>
    </source>
</evidence>
<accession>A0ABW0FNC1</accession>
<proteinExistence type="predicted"/>
<feature type="region of interest" description="Disordered" evidence="1">
    <location>
        <begin position="47"/>
        <end position="132"/>
    </location>
</feature>
<dbReference type="Proteomes" id="UP001595937">
    <property type="component" value="Unassembled WGS sequence"/>
</dbReference>
<dbReference type="RefSeq" id="WP_193119273.1">
    <property type="nucleotide sequence ID" value="NZ_BAAAIR010000033.1"/>
</dbReference>
<feature type="domain" description="DUF3152" evidence="2">
    <location>
        <begin position="118"/>
        <end position="277"/>
    </location>
</feature>
<feature type="compositionally biased region" description="Low complexity" evidence="1">
    <location>
        <begin position="56"/>
        <end position="82"/>
    </location>
</feature>
<dbReference type="Pfam" id="PF11350">
    <property type="entry name" value="DUF3152"/>
    <property type="match status" value="1"/>
</dbReference>
<dbReference type="GeneID" id="303296968"/>
<dbReference type="SUPFAM" id="SSF55486">
    <property type="entry name" value="Metalloproteases ('zincins'), catalytic domain"/>
    <property type="match status" value="1"/>
</dbReference>
<dbReference type="InterPro" id="IPR024079">
    <property type="entry name" value="MetalloPept_cat_dom_sf"/>
</dbReference>
<gene>
    <name evidence="3" type="ORF">ACFPK8_17500</name>
</gene>
<dbReference type="InterPro" id="IPR022603">
    <property type="entry name" value="DUF3152"/>
</dbReference>